<protein>
    <submittedName>
        <fullName evidence="1">Uncharacterized protein</fullName>
    </submittedName>
</protein>
<accession>A0A812J941</accession>
<name>A0A812J941_SYMPI</name>
<evidence type="ECO:0000313" key="2">
    <source>
        <dbReference type="Proteomes" id="UP000649617"/>
    </source>
</evidence>
<keyword evidence="2" id="KW-1185">Reference proteome</keyword>
<organism evidence="1 2">
    <name type="scientific">Symbiodinium pilosum</name>
    <name type="common">Dinoflagellate</name>
    <dbReference type="NCBI Taxonomy" id="2952"/>
    <lineage>
        <taxon>Eukaryota</taxon>
        <taxon>Sar</taxon>
        <taxon>Alveolata</taxon>
        <taxon>Dinophyceae</taxon>
        <taxon>Suessiales</taxon>
        <taxon>Symbiodiniaceae</taxon>
        <taxon>Symbiodinium</taxon>
    </lineage>
</organism>
<evidence type="ECO:0000313" key="1">
    <source>
        <dbReference type="EMBL" id="CAE7201135.1"/>
    </source>
</evidence>
<comment type="caution">
    <text evidence="1">The sequence shown here is derived from an EMBL/GenBank/DDBJ whole genome shotgun (WGS) entry which is preliminary data.</text>
</comment>
<dbReference type="OrthoDB" id="428695at2759"/>
<dbReference type="AlphaFoldDB" id="A0A812J941"/>
<gene>
    <name evidence="1" type="ORF">SPIL2461_LOCUS1808</name>
</gene>
<dbReference type="Proteomes" id="UP000649617">
    <property type="component" value="Unassembled WGS sequence"/>
</dbReference>
<dbReference type="EMBL" id="CAJNIZ010001847">
    <property type="protein sequence ID" value="CAE7201135.1"/>
    <property type="molecule type" value="Genomic_DNA"/>
</dbReference>
<reference evidence="1" key="1">
    <citation type="submission" date="2021-02" db="EMBL/GenBank/DDBJ databases">
        <authorList>
            <person name="Dougan E. K."/>
            <person name="Rhodes N."/>
            <person name="Thang M."/>
            <person name="Chan C."/>
        </authorList>
    </citation>
    <scope>NUCLEOTIDE SEQUENCE</scope>
</reference>
<sequence>MKLGGTAGGYLWKAVGMSLYILSGLAEDAGTVEAAWPQIPILLPSIVGPLKPSEEPPRFEDVKLSTCVSRLQAALSANITRILDLVTNRLQRDYLLSLRAGLHHLSQSLESVALANDCWPDELTEQAFKTAVSQMRQLVDAGRVNAGYCPFTGNEQTTLGGSEVSKLLRKFAKVRPGAKKEARKLGRVIGKLLREVQETGNGPDPAGAVPVDWEMRAAMFGGSIEL</sequence>
<proteinExistence type="predicted"/>